<keyword evidence="2" id="KW-0597">Phosphoprotein</keyword>
<organism evidence="4 5">
    <name type="scientific">Trichosporon asahii var. asahii (strain ATCC 90039 / CBS 2479 / JCM 2466 / KCTC 7840 / NBRC 103889/ NCYC 2677 / UAMH 7654)</name>
    <name type="common">Yeast</name>
    <dbReference type="NCBI Taxonomy" id="1186058"/>
    <lineage>
        <taxon>Eukaryota</taxon>
        <taxon>Fungi</taxon>
        <taxon>Dikarya</taxon>
        <taxon>Basidiomycota</taxon>
        <taxon>Agaricomycotina</taxon>
        <taxon>Tremellomycetes</taxon>
        <taxon>Trichosporonales</taxon>
        <taxon>Trichosporonaceae</taxon>
        <taxon>Trichosporon</taxon>
    </lineage>
</organism>
<dbReference type="PROSITE" id="PS50018">
    <property type="entry name" value="RAS_GTPASE_ACTIV_2"/>
    <property type="match status" value="1"/>
</dbReference>
<dbReference type="SUPFAM" id="SSF48371">
    <property type="entry name" value="ARM repeat"/>
    <property type="match status" value="1"/>
</dbReference>
<dbReference type="Proteomes" id="UP000002748">
    <property type="component" value="Unassembled WGS sequence"/>
</dbReference>
<dbReference type="InterPro" id="IPR001936">
    <property type="entry name" value="RasGAP_dom"/>
</dbReference>
<comment type="caution">
    <text evidence="4">The sequence shown here is derived from an EMBL/GenBank/DDBJ whole genome shotgun (WGS) entry which is preliminary data.</text>
</comment>
<evidence type="ECO:0000256" key="1">
    <source>
        <dbReference type="ARBA" id="ARBA00022468"/>
    </source>
</evidence>
<evidence type="ECO:0000256" key="2">
    <source>
        <dbReference type="ARBA" id="ARBA00022553"/>
    </source>
</evidence>
<dbReference type="InterPro" id="IPR001251">
    <property type="entry name" value="CRAL-TRIO_dom"/>
</dbReference>
<dbReference type="VEuPathDB" id="FungiDB:A1Q1_05859"/>
<accession>J4U6E7</accession>
<proteinExistence type="predicted"/>
<dbReference type="InterPro" id="IPR023152">
    <property type="entry name" value="RasGAP_CS"/>
</dbReference>
<reference evidence="4 5" key="1">
    <citation type="journal article" date="2012" name="Eukaryot. Cell">
        <title>Draft genome sequence of CBS 2479, the standard type strain of Trichosporon asahii.</title>
        <authorList>
            <person name="Yang R.Y."/>
            <person name="Li H.T."/>
            <person name="Zhu H."/>
            <person name="Zhou G.P."/>
            <person name="Wang M."/>
            <person name="Wang L."/>
        </authorList>
    </citation>
    <scope>NUCLEOTIDE SEQUENCE [LARGE SCALE GENOMIC DNA]</scope>
    <source>
        <strain evidence="5">ATCC 90039 / CBS 2479 / JCM 2466 / KCTC 7840 / NCYC 2677 / UAMH 7654</strain>
    </source>
</reference>
<dbReference type="InterPro" id="IPR036865">
    <property type="entry name" value="CRAL-TRIO_dom_sf"/>
</dbReference>
<protein>
    <recommendedName>
        <fullName evidence="3">Ras-GAP domain-containing protein</fullName>
    </recommendedName>
</protein>
<evidence type="ECO:0000313" key="5">
    <source>
        <dbReference type="Proteomes" id="UP000002748"/>
    </source>
</evidence>
<dbReference type="SUPFAM" id="SSF48350">
    <property type="entry name" value="GTPase activation domain, GAP"/>
    <property type="match status" value="1"/>
</dbReference>
<dbReference type="HOGENOM" id="CLU_000249_0_2_1"/>
<dbReference type="KEGG" id="tasa:A1Q1_05859"/>
<dbReference type="GO" id="GO:0005096">
    <property type="term" value="F:GTPase activator activity"/>
    <property type="evidence" value="ECO:0007669"/>
    <property type="project" value="UniProtKB-KW"/>
</dbReference>
<name>J4U6E7_TRIAS</name>
<dbReference type="InterPro" id="IPR039360">
    <property type="entry name" value="Ras_GTPase"/>
</dbReference>
<evidence type="ECO:0000313" key="4">
    <source>
        <dbReference type="EMBL" id="EJT45710.1"/>
    </source>
</evidence>
<dbReference type="Pfam" id="PF13716">
    <property type="entry name" value="CRAL_TRIO_2"/>
    <property type="match status" value="1"/>
</dbReference>
<gene>
    <name evidence="4" type="ORF">A1Q1_05859</name>
</gene>
<dbReference type="OrthoDB" id="28245at2759"/>
<dbReference type="PANTHER" id="PTHR10194">
    <property type="entry name" value="RAS GTPASE-ACTIVATING PROTEINS"/>
    <property type="match status" value="1"/>
</dbReference>
<sequence>MPLRRSSGQTFASPSSRTIRSLDIQHTDNLSLHDAGAAVASNSASASTSASPANTSYSSRQESLMSEQKVVSSIVSRLVNKLPCNSGIKLAMMELDDGVKTTVESLLQISRIRLSLVVHALASALETLSKVCNSATLSQLTPQYSNNLPLVDAPLDTIHSQLYVLHLLVRCLSESWRLNSSAATPTASDLPTCWPDPPPLDDHLARHLLGVLVIYMRMVSDDSAQLSGALSQIPRDGKSPSSASVASWAQEHPASTGYSLGPKFIQEHSYPSASASGSITALASEDARLIGPAASSIPMAIKELTKCTSRIVFFLSASNWPLVLSRIKARVAHLTTTLEENPELVELRLLEWANVDSSRLAQALQEISTPFLHVKRPAQTALASALRNAIWNWIDVYPAEYQSLIEGTRKLDGSPDVLFDVLSSMSDATASNKRVKVFYPLMAMLLVLSPESMKRIALGESSRGNSSIAKKASFMENLRRGLGQSKSFEACAVCYVDLVRAGVSLSPRLDSSGIRSMLPDLQSDLKNALFYSSLSTEINDQNVLVEGLVALYRYNPSQTASHIFPKLWNDSSDISKIIGVRACKAIVLEGQRLPWQQSANALRADVAASLRAILKSHVNSSLNGSSSRRPGRPSLEIPSTETDLIWETLDLIATDPAFAFESIGDGNDTLGQLLISISSLTAATNSMTIRSQASKTNLAILHSLTGGAKTDAAMTQLTATTAPAIWQILIDASRQLLIDFQIGDVNDMAMMAGAFRETIYAVLETVSVLPEIAKAPNARNAVLIAKVATITSLTGPDVEQTNLAAPALMALSKLMLIVRSAISNSQAQMDEITGHSQMLAELGSLPPATGRQQQQRAIRRIMKKHVRPSTLLSTVWLGLAARVKTLTAKIIAAESDEAADRGDFRRRGLANDIDGLTEEESKEWQNLIAFLCATSNVCFHDMSLPPNITEVVGKGVLPRVYDEATDAHSAVESFLRQCVDFLVSSSIHVRESIKDALGNELPLSLCRVLVVQMSKLLSHSAKSGSLNTADPYTTFTEQAIAVLRLWVDRVNPGENAGGVQVDMGELLFMIAQYTHRLGREDTYIRIKIKFCQLMEAVFSKPEFVVLGNASKLRNALLEWMCEWSIESFRDEFHSNAHDKLQRDLDLACLRALIPITDGLVIRQVGDDNEETQLVVKSRLFYRYYHMLVRVLERSNSLETESSQVAASVSNLSMRVGPGESYPALAILVLSNLLSANVDVGLKHCLSLGYHEDSSIRTAFMQLITNILQQGTRFGGLATKGGTSAPKAYFDALTAPNLALAMAICESCPPGEVDEISMMLFRVFESKGTLLSLMKVLIEREVAQTNHESELFRANSITTRLLTIFAKTYGYNYVRATLQPLIHSLSEKPAECSFELDPSKAGADDIERNAEHLRLMCQALLDIIYQSTPRVPILFRALCHHIWEVVEERFPDSRHSAVGSFVFLRFFCPAIVAPEGIDLDVNPDTRDTRRALLLITKVIQNLANNVLFGNKEAHMKVLNQFLSENIRQVTKFLSDVAVRPRSWEVAHATKTFQEESERSLDADGDNLIIQRFVFKHISRLESSLDNLPPSFRSRQSTSTRSIRLDLDGKSMLQSLRRLMQETGPPTDMSNLSSSTRSQVYDDFMRHNAGRSTESVNTAFYEGPASQNGRRIFYFVVARVALVDYDLLAYHVFSLLDKVTDFFDLVIDLTDFSPTTEMPIAWLRRSLQMCPPGILPLVHTLALYNPNSYARKRLRRMIADLSTVGTTIGKSVVAASSPAELAEFIPFTSLALPDHTMALAYEADHVFTNLLCLSDHEMQVPVVVKLGDDCLQVASWRKQDLTASLKAYIIDVINLKDVDDIVAGTGVSSDQLIVKHSQNQSVTFISRKRNEMAQIIRTARGRLRDTPSEDRALRPSDVPGTLLNVAFLNMSSSDEVLRMGAYNLVNELCSFFKYDLSSQISKVNSGLLIPTNSLSYVYKLSKQLATSAPNLTLEFLKEWTIGFAKADTPQKTACLHYVGPWLNNLELFAKPTRDDGVESVKQVAEIVRSLISLTVAEKRRLHLTLQEHVWSVIGSSHEALVDLVVTELLHSAVNAGPGSEKAETVADILVSLNCTAVKGKVVARLRKTIAQTYLRPTASLTDSASWNEICTLARINLALAFNPSNAIDTQLFLPELFHTITLIVGIGPVFMRQTVHGLVVNILQSLASISSSDMDSASLLHLLQRLQQPEMIAAFGLSQSAGSLELSGLPQWDQNGVSHLDSLEMIVKFLGDVLSAGAISTDCANAWRARWMGLVAATCFQHNPATQPQAFTALGYLASDEVDDDLVYQVLVALSTTLTHFQETDTVLIVSMLRCLARVIPGLVPESRYAPTMFWLAVAVLQLAYIPLFAPALELLLTTVRHMNAIGSFQNGLFDNLLAARKAVGDSARKLDQICGINFDTDPCFSLVAIMYKGVRHPNTRRLTIATLTEFLRLSTATRTDLNSEDSPLIGAQSVAFFTSLLPISSANPSDLKGLFTAAGVDVAEEELRDLSTLSVFDLLAIPDNSTALLLVTLIVTILGQASTDTEKLVLYRLLAEASIEMPEVVAMAYDSLIPRMTAVLTTTASTSILSAVTLIFERAMADSTYSFGAQANGDRKYGGSSLGSNVSGAREQVLEDLGMKGLSDMSFQGVKIDRLGSMAKWVASLIESLTI</sequence>
<dbReference type="SMART" id="SM00323">
    <property type="entry name" value="RasGAP"/>
    <property type="match status" value="1"/>
</dbReference>
<dbReference type="PANTHER" id="PTHR10194:SF142">
    <property type="entry name" value="NEUROFIBROMIN"/>
    <property type="match status" value="1"/>
</dbReference>
<feature type="domain" description="Ras-GAP" evidence="3">
    <location>
        <begin position="1311"/>
        <end position="1503"/>
    </location>
</feature>
<dbReference type="InterPro" id="IPR011993">
    <property type="entry name" value="PH-like_dom_sf"/>
</dbReference>
<dbReference type="Gene3D" id="3.40.525.10">
    <property type="entry name" value="CRAL-TRIO lipid binding domain"/>
    <property type="match status" value="1"/>
</dbReference>
<dbReference type="Gene3D" id="1.10.506.10">
    <property type="entry name" value="GTPase Activation - p120gap, domain 1"/>
    <property type="match status" value="2"/>
</dbReference>
<dbReference type="InterPro" id="IPR008936">
    <property type="entry name" value="Rho_GTPase_activation_prot"/>
</dbReference>
<dbReference type="GeneID" id="25989371"/>
<dbReference type="Pfam" id="PF00616">
    <property type="entry name" value="RasGAP"/>
    <property type="match status" value="2"/>
</dbReference>
<dbReference type="InterPro" id="IPR016024">
    <property type="entry name" value="ARM-type_fold"/>
</dbReference>
<dbReference type="RefSeq" id="XP_014176543.1">
    <property type="nucleotide sequence ID" value="XM_014321068.1"/>
</dbReference>
<dbReference type="Gene3D" id="2.30.29.30">
    <property type="entry name" value="Pleckstrin-homology domain (PH domain)/Phosphotyrosine-binding domain (PTB)"/>
    <property type="match status" value="1"/>
</dbReference>
<dbReference type="EMBL" id="ALBS01000322">
    <property type="protein sequence ID" value="EJT45710.1"/>
    <property type="molecule type" value="Genomic_DNA"/>
</dbReference>
<keyword evidence="1" id="KW-0343">GTPase activation</keyword>
<dbReference type="PROSITE" id="PS00509">
    <property type="entry name" value="RAS_GTPASE_ACTIV_1"/>
    <property type="match status" value="1"/>
</dbReference>
<evidence type="ECO:0000259" key="3">
    <source>
        <dbReference type="PROSITE" id="PS50018"/>
    </source>
</evidence>